<dbReference type="Proteomes" id="UP000009159">
    <property type="component" value="Chromosome"/>
</dbReference>
<dbReference type="EMBL" id="CP000511">
    <property type="protein sequence ID" value="ABM16634.1"/>
    <property type="molecule type" value="Genomic_DNA"/>
</dbReference>
<dbReference type="GO" id="GO:0005524">
    <property type="term" value="F:ATP binding"/>
    <property type="evidence" value="ECO:0007669"/>
    <property type="project" value="UniProtKB-KW"/>
</dbReference>
<dbReference type="PANTHER" id="PTHR42764">
    <property type="entry name" value="PHOSPHONATES UTILIZATION ATP-BINDING PROTEIN PHNK-RELATED"/>
    <property type="match status" value="1"/>
</dbReference>
<evidence type="ECO:0000256" key="1">
    <source>
        <dbReference type="ARBA" id="ARBA00022741"/>
    </source>
</evidence>
<dbReference type="RefSeq" id="WP_011782985.1">
    <property type="nucleotide sequence ID" value="NC_008726.1"/>
</dbReference>
<keyword evidence="1" id="KW-0547">Nucleotide-binding</keyword>
<reference evidence="4" key="1">
    <citation type="submission" date="2006-12" db="EMBL/GenBank/DDBJ databases">
        <title>Complete sequence of Mycobacterium vanbaalenii PYR-1.</title>
        <authorList>
            <consortium name="US DOE Joint Genome Institute"/>
            <person name="Copeland A."/>
            <person name="Lucas S."/>
            <person name="Lapidus A."/>
            <person name="Barry K."/>
            <person name="Detter J.C."/>
            <person name="Glavina del Rio T."/>
            <person name="Hammon N."/>
            <person name="Israni S."/>
            <person name="Dalin E."/>
            <person name="Tice H."/>
            <person name="Pitluck S."/>
            <person name="Singan V."/>
            <person name="Schmutz J."/>
            <person name="Larimer F."/>
            <person name="Land M."/>
            <person name="Hauser L."/>
            <person name="Kyrpides N."/>
            <person name="Anderson I.J."/>
            <person name="Miller C."/>
            <person name="Richardson P."/>
        </authorList>
    </citation>
    <scope>NUCLEOTIDE SEQUENCE [LARGE SCALE GENOMIC DNA]</scope>
    <source>
        <strain evidence="4">PYR-1</strain>
    </source>
</reference>
<evidence type="ECO:0000259" key="3">
    <source>
        <dbReference type="PROSITE" id="PS50893"/>
    </source>
</evidence>
<dbReference type="GO" id="GO:0016887">
    <property type="term" value="F:ATP hydrolysis activity"/>
    <property type="evidence" value="ECO:0007669"/>
    <property type="project" value="InterPro"/>
</dbReference>
<dbReference type="PROSITE" id="PS00211">
    <property type="entry name" value="ABC_TRANSPORTER_1"/>
    <property type="match status" value="1"/>
</dbReference>
<dbReference type="InterPro" id="IPR012700">
    <property type="entry name" value="PhnK"/>
</dbReference>
<proteinExistence type="predicted"/>
<dbReference type="HOGENOM" id="CLU_000604_1_23_11"/>
<dbReference type="STRING" id="350058.Mvan_5869"/>
<gene>
    <name evidence="4" type="ordered locus">Mvan_5869</name>
</gene>
<dbReference type="InterPro" id="IPR003439">
    <property type="entry name" value="ABC_transporter-like_ATP-bd"/>
</dbReference>
<dbReference type="eggNOG" id="COG4107">
    <property type="taxonomic scope" value="Bacteria"/>
</dbReference>
<protein>
    <submittedName>
        <fullName evidence="4">ABC transporter-related protein</fullName>
    </submittedName>
</protein>
<dbReference type="AlphaFoldDB" id="A1THI4"/>
<dbReference type="InterPro" id="IPR027417">
    <property type="entry name" value="P-loop_NTPase"/>
</dbReference>
<organism evidence="4 5">
    <name type="scientific">Mycolicibacterium vanbaalenii (strain DSM 7251 / JCM 13017 / BCRC 16820 / KCTC 9966 / NRRL B-24157 / PYR-1)</name>
    <name type="common">Mycobacterium vanbaalenii</name>
    <dbReference type="NCBI Taxonomy" id="350058"/>
    <lineage>
        <taxon>Bacteria</taxon>
        <taxon>Bacillati</taxon>
        <taxon>Actinomycetota</taxon>
        <taxon>Actinomycetes</taxon>
        <taxon>Mycobacteriales</taxon>
        <taxon>Mycobacteriaceae</taxon>
        <taxon>Mycolicibacterium</taxon>
    </lineage>
</organism>
<dbReference type="PROSITE" id="PS50893">
    <property type="entry name" value="ABC_TRANSPORTER_2"/>
    <property type="match status" value="1"/>
</dbReference>
<keyword evidence="2" id="KW-0067">ATP-binding</keyword>
<dbReference type="PANTHER" id="PTHR42764:SF1">
    <property type="entry name" value="PHOSPHONATES UTILIZATION ATP-BINDING PROTEIN PHNK-RELATED"/>
    <property type="match status" value="1"/>
</dbReference>
<keyword evidence="5" id="KW-1185">Reference proteome</keyword>
<evidence type="ECO:0000313" key="5">
    <source>
        <dbReference type="Proteomes" id="UP000009159"/>
    </source>
</evidence>
<dbReference type="InterPro" id="IPR003593">
    <property type="entry name" value="AAA+_ATPase"/>
</dbReference>
<dbReference type="Pfam" id="PF00005">
    <property type="entry name" value="ABC_tran"/>
    <property type="match status" value="1"/>
</dbReference>
<dbReference type="GO" id="GO:0019700">
    <property type="term" value="P:organic phosphonate catabolic process"/>
    <property type="evidence" value="ECO:0007669"/>
    <property type="project" value="TreeGrafter"/>
</dbReference>
<accession>A1THI4</accession>
<dbReference type="KEGG" id="mva:Mvan_5869"/>
<feature type="domain" description="ABC transporter" evidence="3">
    <location>
        <begin position="39"/>
        <end position="286"/>
    </location>
</feature>
<dbReference type="PIRSF" id="PIRSF037116">
    <property type="entry name" value="CP_lyase_PhnK"/>
    <property type="match status" value="1"/>
</dbReference>
<dbReference type="SUPFAM" id="SSF52540">
    <property type="entry name" value="P-loop containing nucleoside triphosphate hydrolases"/>
    <property type="match status" value="1"/>
</dbReference>
<name>A1THI4_MYCVP</name>
<evidence type="ECO:0000313" key="4">
    <source>
        <dbReference type="EMBL" id="ABM16634.1"/>
    </source>
</evidence>
<dbReference type="SMART" id="SM00382">
    <property type="entry name" value="AAA"/>
    <property type="match status" value="1"/>
</dbReference>
<dbReference type="Gene3D" id="3.40.50.300">
    <property type="entry name" value="P-loop containing nucleotide triphosphate hydrolases"/>
    <property type="match status" value="1"/>
</dbReference>
<sequence length="291" mass="30695">MTADALTDRTAGPGLHPPPPVVSVTGVSHRFGPGCDRCVELTGEAAGTNRCRDCGTVVAVHQASFEVGPHEVLGVVGESGSGKTTLLRCLHLDLVPDSGSMVVDGHGDLFRHTGQTSELKRSTVVMVHQNALAAGLYPRLGAASNVAERLLGGGARRFADINARAGELLGELGLRPERHNDALMTFSGGMQQRVQLARALVDPPQLLLLDEPTTGLDPSVQADLLEVVARVAESLGSATVVVSHDLAAVRILASRVVVLHHGRIVEQGITEQVLEDPQHPYTQLLVSSRLT</sequence>
<dbReference type="InterPro" id="IPR017871">
    <property type="entry name" value="ABC_transporter-like_CS"/>
</dbReference>
<evidence type="ECO:0000256" key="2">
    <source>
        <dbReference type="ARBA" id="ARBA00022840"/>
    </source>
</evidence>